<evidence type="ECO:0000256" key="2">
    <source>
        <dbReference type="ARBA" id="ARBA00022670"/>
    </source>
</evidence>
<reference evidence="6" key="1">
    <citation type="submission" date="2020-10" db="EMBL/GenBank/DDBJ databases">
        <authorList>
            <person name="Gilroy R."/>
        </authorList>
    </citation>
    <scope>NUCLEOTIDE SEQUENCE</scope>
    <source>
        <strain evidence="6">ChiW17-6978</strain>
    </source>
</reference>
<evidence type="ECO:0000256" key="1">
    <source>
        <dbReference type="ARBA" id="ARBA00004613"/>
    </source>
</evidence>
<dbReference type="PRINTS" id="PR00839">
    <property type="entry name" value="V8PROTEASE"/>
</dbReference>
<evidence type="ECO:0000313" key="6">
    <source>
        <dbReference type="EMBL" id="HIT50050.1"/>
    </source>
</evidence>
<dbReference type="Gene3D" id="2.40.10.120">
    <property type="match status" value="1"/>
</dbReference>
<proteinExistence type="inferred from homology"/>
<keyword evidence="2 5" id="KW-0645">Protease</keyword>
<comment type="similarity">
    <text evidence="5">Belongs to the peptidase S1B family.</text>
</comment>
<evidence type="ECO:0000256" key="3">
    <source>
        <dbReference type="ARBA" id="ARBA00022801"/>
    </source>
</evidence>
<dbReference type="Proteomes" id="UP000886758">
    <property type="component" value="Unassembled WGS sequence"/>
</dbReference>
<dbReference type="PRINTS" id="PR01774">
    <property type="entry name" value="EXFOLTOXIN"/>
</dbReference>
<evidence type="ECO:0000256" key="5">
    <source>
        <dbReference type="RuleBase" id="RU004296"/>
    </source>
</evidence>
<dbReference type="GO" id="GO:0004252">
    <property type="term" value="F:serine-type endopeptidase activity"/>
    <property type="evidence" value="ECO:0007669"/>
    <property type="project" value="InterPro"/>
</dbReference>
<sequence>MKKCKLCGGSCVSIGNGQYQCDCCGNTYSETDFISLQERATIEAAKTKAAEEVKAKVAIEEAKIRAQASSGAELFDQCKDGVLEIFCRGKRSAWSGSGYIISADGYAVTNAHVAADDTDGRACKDITVRVNDYTIKADVVALADNKAGRGDGIDLAILKLARMPQNVKALPLGDFDCVRTGEQIFVIGNSFGEGTSITSGIVSDKNRGGFLMYDCATNPGNSGGPVFNMKGEIIGTHVSGRVTANGSKAQGMNYAIPVSYVKQLVKKCGIIL</sequence>
<dbReference type="EMBL" id="DVLF01000106">
    <property type="protein sequence ID" value="HIT50050.1"/>
    <property type="molecule type" value="Genomic_DNA"/>
</dbReference>
<dbReference type="InterPro" id="IPR008256">
    <property type="entry name" value="Peptidase_S1B"/>
</dbReference>
<dbReference type="PANTHER" id="PTHR43019:SF23">
    <property type="entry name" value="PROTEASE DO-LIKE 5, CHLOROPLASTIC"/>
    <property type="match status" value="1"/>
</dbReference>
<protein>
    <recommendedName>
        <fullName evidence="5">Serine protease</fullName>
        <ecNumber evidence="5">3.4.21.-</ecNumber>
    </recommendedName>
</protein>
<keyword evidence="3 5" id="KW-0378">Hydrolase</keyword>
<gene>
    <name evidence="6" type="ORF">IAD46_03385</name>
</gene>
<evidence type="ECO:0000313" key="7">
    <source>
        <dbReference type="Proteomes" id="UP000886758"/>
    </source>
</evidence>
<evidence type="ECO:0000256" key="4">
    <source>
        <dbReference type="ARBA" id="ARBA00022825"/>
    </source>
</evidence>
<comment type="subcellular location">
    <subcellularLocation>
        <location evidence="1">Secreted</location>
    </subcellularLocation>
</comment>
<accession>A0A9D1GQN2</accession>
<dbReference type="SUPFAM" id="SSF50494">
    <property type="entry name" value="Trypsin-like serine proteases"/>
    <property type="match status" value="1"/>
</dbReference>
<dbReference type="EC" id="3.4.21.-" evidence="5"/>
<dbReference type="AlphaFoldDB" id="A0A9D1GQN2"/>
<dbReference type="GO" id="GO:0005576">
    <property type="term" value="C:extracellular region"/>
    <property type="evidence" value="ECO:0007669"/>
    <property type="project" value="UniProtKB-SubCell"/>
</dbReference>
<comment type="caution">
    <text evidence="6">The sequence shown here is derived from an EMBL/GenBank/DDBJ whole genome shotgun (WGS) entry which is preliminary data.</text>
</comment>
<dbReference type="InterPro" id="IPR009003">
    <property type="entry name" value="Peptidase_S1_PA"/>
</dbReference>
<dbReference type="Pfam" id="PF13365">
    <property type="entry name" value="Trypsin_2"/>
    <property type="match status" value="1"/>
</dbReference>
<dbReference type="PANTHER" id="PTHR43019">
    <property type="entry name" value="SERINE ENDOPROTEASE DEGS"/>
    <property type="match status" value="1"/>
</dbReference>
<name>A0A9D1GQN2_9MOLU</name>
<dbReference type="InterPro" id="IPR008353">
    <property type="entry name" value="Peptidase_S1B_tx"/>
</dbReference>
<keyword evidence="4 5" id="KW-0720">Serine protease</keyword>
<reference evidence="6" key="2">
    <citation type="journal article" date="2021" name="PeerJ">
        <title>Extensive microbial diversity within the chicken gut microbiome revealed by metagenomics and culture.</title>
        <authorList>
            <person name="Gilroy R."/>
            <person name="Ravi A."/>
            <person name="Getino M."/>
            <person name="Pursley I."/>
            <person name="Horton D.L."/>
            <person name="Alikhan N.F."/>
            <person name="Baker D."/>
            <person name="Gharbi K."/>
            <person name="Hall N."/>
            <person name="Watson M."/>
            <person name="Adriaenssens E.M."/>
            <person name="Foster-Nyarko E."/>
            <person name="Jarju S."/>
            <person name="Secka A."/>
            <person name="Antonio M."/>
            <person name="Oren A."/>
            <person name="Chaudhuri R.R."/>
            <person name="La Ragione R."/>
            <person name="Hildebrand F."/>
            <person name="Pallen M.J."/>
        </authorList>
    </citation>
    <scope>NUCLEOTIDE SEQUENCE</scope>
    <source>
        <strain evidence="6">ChiW17-6978</strain>
    </source>
</reference>
<organism evidence="6 7">
    <name type="scientific">Candidatus Pelethenecus faecipullorum</name>
    <dbReference type="NCBI Taxonomy" id="2840900"/>
    <lineage>
        <taxon>Bacteria</taxon>
        <taxon>Bacillati</taxon>
        <taxon>Mycoplasmatota</taxon>
        <taxon>Mollicutes</taxon>
        <taxon>Candidatus Pelethenecus</taxon>
    </lineage>
</organism>
<dbReference type="GO" id="GO:0006508">
    <property type="term" value="P:proteolysis"/>
    <property type="evidence" value="ECO:0007669"/>
    <property type="project" value="UniProtKB-KW"/>
</dbReference>